<evidence type="ECO:0000259" key="4">
    <source>
        <dbReference type="PROSITE" id="PS50031"/>
    </source>
</evidence>
<feature type="domain" description="EH" evidence="4">
    <location>
        <begin position="267"/>
        <end position="356"/>
    </location>
</feature>
<dbReference type="Proteomes" id="UP001497623">
    <property type="component" value="Unassembled WGS sequence"/>
</dbReference>
<protein>
    <recommendedName>
        <fullName evidence="8">Epidermal growth factor receptor substrate 15-like 1</fullName>
    </recommendedName>
</protein>
<evidence type="ECO:0000256" key="3">
    <source>
        <dbReference type="SAM" id="MobiDB-lite"/>
    </source>
</evidence>
<dbReference type="InterPro" id="IPR011992">
    <property type="entry name" value="EF-hand-dom_pair"/>
</dbReference>
<accession>A0AAV2QHF3</accession>
<dbReference type="InterPro" id="IPR000261">
    <property type="entry name" value="EH_dom"/>
</dbReference>
<feature type="compositionally biased region" description="Pro residues" evidence="3">
    <location>
        <begin position="99"/>
        <end position="108"/>
    </location>
</feature>
<evidence type="ECO:0000313" key="6">
    <source>
        <dbReference type="EMBL" id="CAL4082246.1"/>
    </source>
</evidence>
<evidence type="ECO:0000256" key="1">
    <source>
        <dbReference type="ARBA" id="ARBA00022837"/>
    </source>
</evidence>
<evidence type="ECO:0008006" key="8">
    <source>
        <dbReference type="Google" id="ProtNLM"/>
    </source>
</evidence>
<keyword evidence="2" id="KW-0175">Coiled coil</keyword>
<dbReference type="SMART" id="SM00054">
    <property type="entry name" value="EFh"/>
    <property type="match status" value="3"/>
</dbReference>
<evidence type="ECO:0000256" key="2">
    <source>
        <dbReference type="SAM" id="Coils"/>
    </source>
</evidence>
<feature type="coiled-coil region" evidence="2">
    <location>
        <begin position="376"/>
        <end position="515"/>
    </location>
</feature>
<sequence length="1175" mass="127055">MRSAASARVQVGRHTCDYRIMVEITGNGTYKIGVPLLNQCWLTTNNLMLIWDLSDPGGKGYLDKAGFFVALKMVALVQNGKEPSMSNINSQVPLANMGEPPPHPPPPAKGSGPPTVMPQAPPGVWTITPQDRARYDQIFNSLGPEANKLHGNTVRNVMLNSKLPMDILGKIWDLSDMDKDGSLDRAEFSIAMHLVYKVLENNPLPPSIPQEMLSSARRAGVAQGPTPAPLAPPSTQQALIDNSKQQQQQQNKASGPPPAPWVVNSAEKARYDVMFHNADIDKDGFVSGNEIKGVFLQSGLPQMVLAHIWNLCDMKQTGKLTSEQFALAMWLIQQKLSGSDPPAALTNEMIPPTMRPKPSNESNVKPAKPQYSNPELQMVADEIEVLNADKAKLEAEIMQKEASNRVKNSEMQNLQTELDTLSSTLRQLEHQKGAAQQRLDDLGNQKKSLEAELADIKAMIEAEQEEVNKLRSQVEEQEVSLKAQEDEVLSKRQELTDLKTQETNLEDSIASMKKKIDKMGLQQQETQLHISQARIKITELQESEHQMTEVITNYDSAISSGDASSLSESSLRDVTPTFSDGRYLQIGPTPTTSPIESPKTEAPQQNGLPNQDDESASKARDTSIIDGHDPFASAFGGPTPKTDMFGGWDNQAAPASNPSPVPAAADPFGGDAFAHAGKGGVNDPFGAETFSSSHPPPRPESPTPALPPKKAKQPPPRPAPPKTKGPARPPPATNVNSNNNPTTASKSDNPTSNNANTGADPFHGGWGDKSKTNDNGGFADFANFADFDNKCSSVVPRREGSSPSPWGPSEGESSSSCATTPQPAFTTVDPFASPPFTTAALAAAPAKGGSSPWPQQDAFGSATFASDEGFESTAEFGADDPFAGGSGTEDPFAEDPFASDDPFKDHQGFKDEDKFSWDDEPDPFNTVPDSAGEILSDTANNNSIVTKSNKFDPFGININDIDDNLNTNVTNTTKDQFSLSVDNKNEKGNLQNNVNNNINNRSKSVLGDPFVSQTKATVPERSKTALGERMSNDFDPFSSTTVTNNDMNKWKSNEDLLNENFGSGWADISCSSMANVDWGASPTQQIQVPKSATSPFDNNFSANFGNKNNNTSKMPNLSEDEQFAWAAQESLKVESVRKKQEEQEKADLELALTLSRTSFPSVDVSRSSRSPSTGL</sequence>
<proteinExistence type="predicted"/>
<feature type="domain" description="EH" evidence="4">
    <location>
        <begin position="35"/>
        <end position="93"/>
    </location>
</feature>
<dbReference type="EMBL" id="CAXKWB010006259">
    <property type="protein sequence ID" value="CAL4082246.1"/>
    <property type="molecule type" value="Genomic_DNA"/>
</dbReference>
<evidence type="ECO:0000259" key="5">
    <source>
        <dbReference type="PROSITE" id="PS50222"/>
    </source>
</evidence>
<dbReference type="Pfam" id="PF12763">
    <property type="entry name" value="EH"/>
    <property type="match status" value="3"/>
</dbReference>
<dbReference type="GO" id="GO:0005509">
    <property type="term" value="F:calcium ion binding"/>
    <property type="evidence" value="ECO:0007669"/>
    <property type="project" value="InterPro"/>
</dbReference>
<dbReference type="SUPFAM" id="SSF47473">
    <property type="entry name" value="EF-hand"/>
    <property type="match status" value="3"/>
</dbReference>
<feature type="compositionally biased region" description="Pro residues" evidence="3">
    <location>
        <begin position="694"/>
        <end position="732"/>
    </location>
</feature>
<evidence type="ECO:0000313" key="7">
    <source>
        <dbReference type="Proteomes" id="UP001497623"/>
    </source>
</evidence>
<feature type="compositionally biased region" description="Basic and acidic residues" evidence="3">
    <location>
        <begin position="615"/>
        <end position="629"/>
    </location>
</feature>
<dbReference type="AlphaFoldDB" id="A0AAV2QHF3"/>
<feature type="compositionally biased region" description="Low complexity" evidence="3">
    <location>
        <begin position="652"/>
        <end position="674"/>
    </location>
</feature>
<reference evidence="6 7" key="1">
    <citation type="submission" date="2024-05" db="EMBL/GenBank/DDBJ databases">
        <authorList>
            <person name="Wallberg A."/>
        </authorList>
    </citation>
    <scope>NUCLEOTIDE SEQUENCE [LARGE SCALE GENOMIC DNA]</scope>
</reference>
<dbReference type="PROSITE" id="PS50031">
    <property type="entry name" value="EH"/>
    <property type="match status" value="3"/>
</dbReference>
<dbReference type="PANTHER" id="PTHR11216">
    <property type="entry name" value="EH DOMAIN"/>
    <property type="match status" value="1"/>
</dbReference>
<feature type="compositionally biased region" description="Polar residues" evidence="3">
    <location>
        <begin position="233"/>
        <end position="244"/>
    </location>
</feature>
<feature type="compositionally biased region" description="Low complexity" evidence="3">
    <location>
        <begin position="773"/>
        <end position="786"/>
    </location>
</feature>
<dbReference type="GO" id="GO:0006897">
    <property type="term" value="P:endocytosis"/>
    <property type="evidence" value="ECO:0007669"/>
    <property type="project" value="TreeGrafter"/>
</dbReference>
<keyword evidence="1" id="KW-0106">Calcium</keyword>
<dbReference type="CDD" id="cd00052">
    <property type="entry name" value="EH"/>
    <property type="match status" value="2"/>
</dbReference>
<name>A0AAV2QHF3_MEGNR</name>
<keyword evidence="7" id="KW-1185">Reference proteome</keyword>
<feature type="region of interest" description="Disordered" evidence="3">
    <location>
        <begin position="209"/>
        <end position="261"/>
    </location>
</feature>
<dbReference type="GO" id="GO:0005737">
    <property type="term" value="C:cytoplasm"/>
    <property type="evidence" value="ECO:0007669"/>
    <property type="project" value="TreeGrafter"/>
</dbReference>
<dbReference type="PROSITE" id="PS50222">
    <property type="entry name" value="EF_HAND_2"/>
    <property type="match status" value="2"/>
</dbReference>
<feature type="domain" description="EH" evidence="4">
    <location>
        <begin position="131"/>
        <end position="219"/>
    </location>
</feature>
<feature type="non-terminal residue" evidence="6">
    <location>
        <position position="1175"/>
    </location>
</feature>
<gene>
    <name evidence="6" type="ORF">MNOR_LOCUS11771</name>
</gene>
<dbReference type="Gene3D" id="1.10.238.10">
    <property type="entry name" value="EF-hand"/>
    <property type="match status" value="3"/>
</dbReference>
<feature type="compositionally biased region" description="Polar residues" evidence="3">
    <location>
        <begin position="733"/>
        <end position="757"/>
    </location>
</feature>
<feature type="region of interest" description="Disordered" evidence="3">
    <location>
        <begin position="85"/>
        <end position="118"/>
    </location>
</feature>
<comment type="caution">
    <text evidence="6">The sequence shown here is derived from an EMBL/GenBank/DDBJ whole genome shotgun (WGS) entry which is preliminary data.</text>
</comment>
<feature type="compositionally biased region" description="Low complexity" evidence="3">
    <location>
        <begin position="801"/>
        <end position="816"/>
    </location>
</feature>
<feature type="region of interest" description="Disordered" evidence="3">
    <location>
        <begin position="558"/>
        <end position="833"/>
    </location>
</feature>
<feature type="region of interest" description="Disordered" evidence="3">
    <location>
        <begin position="874"/>
        <end position="921"/>
    </location>
</feature>
<feature type="domain" description="EF-hand" evidence="5">
    <location>
        <begin position="266"/>
        <end position="301"/>
    </location>
</feature>
<organism evidence="6 7">
    <name type="scientific">Meganyctiphanes norvegica</name>
    <name type="common">Northern krill</name>
    <name type="synonym">Thysanopoda norvegica</name>
    <dbReference type="NCBI Taxonomy" id="48144"/>
    <lineage>
        <taxon>Eukaryota</taxon>
        <taxon>Metazoa</taxon>
        <taxon>Ecdysozoa</taxon>
        <taxon>Arthropoda</taxon>
        <taxon>Crustacea</taxon>
        <taxon>Multicrustacea</taxon>
        <taxon>Malacostraca</taxon>
        <taxon>Eumalacostraca</taxon>
        <taxon>Eucarida</taxon>
        <taxon>Euphausiacea</taxon>
        <taxon>Euphausiidae</taxon>
        <taxon>Meganyctiphanes</taxon>
    </lineage>
</organism>
<dbReference type="GO" id="GO:0016197">
    <property type="term" value="P:endosomal transport"/>
    <property type="evidence" value="ECO:0007669"/>
    <property type="project" value="TreeGrafter"/>
</dbReference>
<dbReference type="GO" id="GO:0005886">
    <property type="term" value="C:plasma membrane"/>
    <property type="evidence" value="ECO:0007669"/>
    <property type="project" value="TreeGrafter"/>
</dbReference>
<dbReference type="PANTHER" id="PTHR11216:SF174">
    <property type="entry name" value="GH06923P"/>
    <property type="match status" value="1"/>
</dbReference>
<dbReference type="InterPro" id="IPR002048">
    <property type="entry name" value="EF_hand_dom"/>
</dbReference>
<dbReference type="InterPro" id="IPR018247">
    <property type="entry name" value="EF_Hand_1_Ca_BS"/>
</dbReference>
<dbReference type="Gene3D" id="1.20.5.170">
    <property type="match status" value="1"/>
</dbReference>
<dbReference type="PROSITE" id="PS00018">
    <property type="entry name" value="EF_HAND_1"/>
    <property type="match status" value="2"/>
</dbReference>
<dbReference type="SMART" id="SM00027">
    <property type="entry name" value="EH"/>
    <property type="match status" value="2"/>
</dbReference>
<feature type="compositionally biased region" description="Low complexity" evidence="3">
    <location>
        <begin position="558"/>
        <end position="569"/>
    </location>
</feature>
<feature type="domain" description="EF-hand" evidence="5">
    <location>
        <begin position="163"/>
        <end position="198"/>
    </location>
</feature>
<feature type="compositionally biased region" description="Basic and acidic residues" evidence="3">
    <location>
        <begin position="901"/>
        <end position="917"/>
    </location>
</feature>